<evidence type="ECO:0000313" key="1">
    <source>
        <dbReference type="EMBL" id="SKA93403.1"/>
    </source>
</evidence>
<proteinExistence type="predicted"/>
<evidence type="ECO:0000313" key="2">
    <source>
        <dbReference type="Proteomes" id="UP000189735"/>
    </source>
</evidence>
<dbReference type="Proteomes" id="UP000189735">
    <property type="component" value="Unassembled WGS sequence"/>
</dbReference>
<dbReference type="EMBL" id="FUYG01000004">
    <property type="protein sequence ID" value="SKA93403.1"/>
    <property type="molecule type" value="Genomic_DNA"/>
</dbReference>
<gene>
    <name evidence="1" type="ORF">SAMN06295879_1690</name>
</gene>
<name>A0A1T4XVH4_9MICO</name>
<dbReference type="Gene3D" id="1.10.357.10">
    <property type="entry name" value="Tetracycline Repressor, domain 2"/>
    <property type="match status" value="1"/>
</dbReference>
<protein>
    <recommendedName>
        <fullName evidence="3">HTH tetR-type domain-containing protein</fullName>
    </recommendedName>
</protein>
<dbReference type="RefSeq" id="WP_244893210.1">
    <property type="nucleotide sequence ID" value="NZ_FUYG01000004.1"/>
</dbReference>
<dbReference type="AlphaFoldDB" id="A0A1T4XVH4"/>
<accession>A0A1T4XVH4</accession>
<organism evidence="1 2">
    <name type="scientific">Agreia bicolorata</name>
    <dbReference type="NCBI Taxonomy" id="110935"/>
    <lineage>
        <taxon>Bacteria</taxon>
        <taxon>Bacillati</taxon>
        <taxon>Actinomycetota</taxon>
        <taxon>Actinomycetes</taxon>
        <taxon>Micrococcales</taxon>
        <taxon>Microbacteriaceae</taxon>
        <taxon>Agreia</taxon>
    </lineage>
</organism>
<evidence type="ECO:0008006" key="3">
    <source>
        <dbReference type="Google" id="ProtNLM"/>
    </source>
</evidence>
<sequence length="284" mass="30779">MADKRFGTSGAAIPDRLSKSRQDLLAIIQSHIESTGLTLGIDDAVLETLLKKAGVTKSELNRAWPSRQELLDDAFLAMAAKARDDRADTETLLSTWQYLSSRAGDLLSPSGRRQVLVDVIRTAAEYNFGAVTATGAWRSYAGLSATIMSFPETDSRQRTLDALLASEMSFVETMEMFYRNVIPTVGYRLKPHFGGDWQPFVVTAAAVIEGLGLIRASVPALVERPLDIPSGDTLEPWSLASLGFVGVVDAFIEPDPDYDPHEAIARLSGGVDVTPSPAEDSQAY</sequence>
<reference evidence="2" key="1">
    <citation type="submission" date="2017-02" db="EMBL/GenBank/DDBJ databases">
        <authorList>
            <person name="Varghese N."/>
            <person name="Submissions S."/>
        </authorList>
    </citation>
    <scope>NUCLEOTIDE SEQUENCE [LARGE SCALE GENOMIC DNA]</scope>
    <source>
        <strain evidence="2">VKM Ac-2052</strain>
    </source>
</reference>